<dbReference type="Gene3D" id="1.10.150.130">
    <property type="match status" value="1"/>
</dbReference>
<protein>
    <submittedName>
        <fullName evidence="8">Site-specific recombinase XerD</fullName>
    </submittedName>
</protein>
<dbReference type="InterPro" id="IPR011010">
    <property type="entry name" value="DNA_brk_join_enz"/>
</dbReference>
<dbReference type="InterPro" id="IPR004107">
    <property type="entry name" value="Integrase_SAM-like_N"/>
</dbReference>
<dbReference type="SUPFAM" id="SSF56349">
    <property type="entry name" value="DNA breaking-rejoining enzymes"/>
    <property type="match status" value="1"/>
</dbReference>
<evidence type="ECO:0000256" key="3">
    <source>
        <dbReference type="ARBA" id="ARBA00023125"/>
    </source>
</evidence>
<evidence type="ECO:0000256" key="2">
    <source>
        <dbReference type="ARBA" id="ARBA00022908"/>
    </source>
</evidence>
<dbReference type="InterPro" id="IPR013762">
    <property type="entry name" value="Integrase-like_cat_sf"/>
</dbReference>
<comment type="similarity">
    <text evidence="1">Belongs to the 'phage' integrase family.</text>
</comment>
<keyword evidence="2" id="KW-0229">DNA integration</keyword>
<dbReference type="Pfam" id="PF13495">
    <property type="entry name" value="Phage_int_SAM_4"/>
    <property type="match status" value="1"/>
</dbReference>
<evidence type="ECO:0000313" key="9">
    <source>
        <dbReference type="Proteomes" id="UP000199501"/>
    </source>
</evidence>
<proteinExistence type="inferred from homology"/>
<dbReference type="InterPro" id="IPR010998">
    <property type="entry name" value="Integrase_recombinase_N"/>
</dbReference>
<dbReference type="InterPro" id="IPR044068">
    <property type="entry name" value="CB"/>
</dbReference>
<sequence>MKTPYKYASGEWGSLASEWRRSLEADNKSANTVRIYLHVVRLLGDWANAQETPIAPTTIRPSDIRDYMVHLLGRTSAGNAHNNYRSLRTFFKWLVNEDEIDRSPMDKTRAPIVPEQSIPIVTIDQMRALLETCKGKDFADRRDTAILRVLWDTGSRRAEVSNLLLDDLDLETDSILVTGKGRRPRAIPVGAKTAQALHRYLRLRGRHKQAALPALWLGSTGKGALTHDGVKMMLLRRAEQAKVGHIHPHMFRHALAHYWQAEGGNETDLMRIMGWKSPEMLRRYGASAATERAHASHRSMRLGDRV</sequence>
<dbReference type="GO" id="GO:0015074">
    <property type="term" value="P:DNA integration"/>
    <property type="evidence" value="ECO:0007669"/>
    <property type="project" value="UniProtKB-KW"/>
</dbReference>
<evidence type="ECO:0000256" key="4">
    <source>
        <dbReference type="ARBA" id="ARBA00023172"/>
    </source>
</evidence>
<dbReference type="GO" id="GO:0003677">
    <property type="term" value="F:DNA binding"/>
    <property type="evidence" value="ECO:0007669"/>
    <property type="project" value="UniProtKB-UniRule"/>
</dbReference>
<dbReference type="AlphaFoldDB" id="A0A1G6YX64"/>
<dbReference type="Pfam" id="PF00589">
    <property type="entry name" value="Phage_integrase"/>
    <property type="match status" value="1"/>
</dbReference>
<dbReference type="STRING" id="1271860.SAMN05216174_1248"/>
<dbReference type="PROSITE" id="PS51900">
    <property type="entry name" value="CB"/>
    <property type="match status" value="1"/>
</dbReference>
<dbReference type="GO" id="GO:0006310">
    <property type="term" value="P:DNA recombination"/>
    <property type="evidence" value="ECO:0007669"/>
    <property type="project" value="UniProtKB-KW"/>
</dbReference>
<dbReference type="PROSITE" id="PS51898">
    <property type="entry name" value="TYR_RECOMBINASE"/>
    <property type="match status" value="1"/>
</dbReference>
<reference evidence="9" key="1">
    <citation type="submission" date="2016-10" db="EMBL/GenBank/DDBJ databases">
        <authorList>
            <person name="Varghese N."/>
            <person name="Submissions S."/>
        </authorList>
    </citation>
    <scope>NUCLEOTIDE SEQUENCE [LARGE SCALE GENOMIC DNA]</scope>
    <source>
        <strain evidence="9">IBRC-M 10403</strain>
    </source>
</reference>
<evidence type="ECO:0000256" key="5">
    <source>
        <dbReference type="PROSITE-ProRule" id="PRU01248"/>
    </source>
</evidence>
<dbReference type="RefSeq" id="WP_175483101.1">
    <property type="nucleotide sequence ID" value="NZ_FMZZ01000024.1"/>
</dbReference>
<dbReference type="InterPro" id="IPR002104">
    <property type="entry name" value="Integrase_catalytic"/>
</dbReference>
<evidence type="ECO:0000259" key="7">
    <source>
        <dbReference type="PROSITE" id="PS51900"/>
    </source>
</evidence>
<organism evidence="8 9">
    <name type="scientific">Actinokineospora iranica</name>
    <dbReference type="NCBI Taxonomy" id="1271860"/>
    <lineage>
        <taxon>Bacteria</taxon>
        <taxon>Bacillati</taxon>
        <taxon>Actinomycetota</taxon>
        <taxon>Actinomycetes</taxon>
        <taxon>Pseudonocardiales</taxon>
        <taxon>Pseudonocardiaceae</taxon>
        <taxon>Actinokineospora</taxon>
    </lineage>
</organism>
<dbReference type="CDD" id="cd00397">
    <property type="entry name" value="DNA_BRE_C"/>
    <property type="match status" value="1"/>
</dbReference>
<dbReference type="PANTHER" id="PTHR30349:SF41">
    <property type="entry name" value="INTEGRASE_RECOMBINASE PROTEIN MJ0367-RELATED"/>
    <property type="match status" value="1"/>
</dbReference>
<gene>
    <name evidence="8" type="ORF">SAMN05216174_1248</name>
</gene>
<keyword evidence="3 5" id="KW-0238">DNA-binding</keyword>
<feature type="domain" description="Tyr recombinase" evidence="6">
    <location>
        <begin position="116"/>
        <end position="298"/>
    </location>
</feature>
<dbReference type="Proteomes" id="UP000199501">
    <property type="component" value="Unassembled WGS sequence"/>
</dbReference>
<dbReference type="Gene3D" id="1.10.443.10">
    <property type="entry name" value="Intergrase catalytic core"/>
    <property type="match status" value="1"/>
</dbReference>
<name>A0A1G6YX64_9PSEU</name>
<dbReference type="EMBL" id="FMZZ01000024">
    <property type="protein sequence ID" value="SDD94663.1"/>
    <property type="molecule type" value="Genomic_DNA"/>
</dbReference>
<dbReference type="InterPro" id="IPR050090">
    <property type="entry name" value="Tyrosine_recombinase_XerCD"/>
</dbReference>
<evidence type="ECO:0000313" key="8">
    <source>
        <dbReference type="EMBL" id="SDD94663.1"/>
    </source>
</evidence>
<keyword evidence="4" id="KW-0233">DNA recombination</keyword>
<dbReference type="PANTHER" id="PTHR30349">
    <property type="entry name" value="PHAGE INTEGRASE-RELATED"/>
    <property type="match status" value="1"/>
</dbReference>
<evidence type="ECO:0000259" key="6">
    <source>
        <dbReference type="PROSITE" id="PS51898"/>
    </source>
</evidence>
<feature type="domain" description="Core-binding (CB)" evidence="7">
    <location>
        <begin position="10"/>
        <end position="95"/>
    </location>
</feature>
<evidence type="ECO:0000256" key="1">
    <source>
        <dbReference type="ARBA" id="ARBA00008857"/>
    </source>
</evidence>
<accession>A0A1G6YX64</accession>
<keyword evidence="9" id="KW-1185">Reference proteome</keyword>